<gene>
    <name evidence="2" type="ORF">PISMIDRAFT_84125</name>
</gene>
<dbReference type="OrthoDB" id="2747778at2759"/>
<feature type="non-terminal residue" evidence="2">
    <location>
        <position position="1"/>
    </location>
</feature>
<dbReference type="InterPro" id="IPR040976">
    <property type="entry name" value="Pkinase_fungal"/>
</dbReference>
<reference evidence="2 3" key="1">
    <citation type="submission" date="2014-04" db="EMBL/GenBank/DDBJ databases">
        <authorList>
            <consortium name="DOE Joint Genome Institute"/>
            <person name="Kuo A."/>
            <person name="Kohler A."/>
            <person name="Costa M.D."/>
            <person name="Nagy L.G."/>
            <person name="Floudas D."/>
            <person name="Copeland A."/>
            <person name="Barry K.W."/>
            <person name="Cichocki N."/>
            <person name="Veneault-Fourrey C."/>
            <person name="LaButti K."/>
            <person name="Lindquist E.A."/>
            <person name="Lipzen A."/>
            <person name="Lundell T."/>
            <person name="Morin E."/>
            <person name="Murat C."/>
            <person name="Sun H."/>
            <person name="Tunlid A."/>
            <person name="Henrissat B."/>
            <person name="Grigoriev I.V."/>
            <person name="Hibbett D.S."/>
            <person name="Martin F."/>
            <person name="Nordberg H.P."/>
            <person name="Cantor M.N."/>
            <person name="Hua S.X."/>
        </authorList>
    </citation>
    <scope>NUCLEOTIDE SEQUENCE [LARGE SCALE GENOMIC DNA]</scope>
    <source>
        <strain evidence="2 3">441</strain>
    </source>
</reference>
<protein>
    <recommendedName>
        <fullName evidence="1">Fungal-type protein kinase domain-containing protein</fullName>
    </recommendedName>
</protein>
<name>A0A0C9YTS1_9AGAM</name>
<dbReference type="Pfam" id="PF17667">
    <property type="entry name" value="Pkinase_fungal"/>
    <property type="match status" value="1"/>
</dbReference>
<reference evidence="3" key="2">
    <citation type="submission" date="2015-01" db="EMBL/GenBank/DDBJ databases">
        <title>Evolutionary Origins and Diversification of the Mycorrhizal Mutualists.</title>
        <authorList>
            <consortium name="DOE Joint Genome Institute"/>
            <consortium name="Mycorrhizal Genomics Consortium"/>
            <person name="Kohler A."/>
            <person name="Kuo A."/>
            <person name="Nagy L.G."/>
            <person name="Floudas D."/>
            <person name="Copeland A."/>
            <person name="Barry K.W."/>
            <person name="Cichocki N."/>
            <person name="Veneault-Fourrey C."/>
            <person name="LaButti K."/>
            <person name="Lindquist E.A."/>
            <person name="Lipzen A."/>
            <person name="Lundell T."/>
            <person name="Morin E."/>
            <person name="Murat C."/>
            <person name="Riley R."/>
            <person name="Ohm R."/>
            <person name="Sun H."/>
            <person name="Tunlid A."/>
            <person name="Henrissat B."/>
            <person name="Grigoriev I.V."/>
            <person name="Hibbett D.S."/>
            <person name="Martin F."/>
        </authorList>
    </citation>
    <scope>NUCLEOTIDE SEQUENCE [LARGE SCALE GENOMIC DNA]</scope>
    <source>
        <strain evidence="3">441</strain>
    </source>
</reference>
<feature type="non-terminal residue" evidence="2">
    <location>
        <position position="96"/>
    </location>
</feature>
<feature type="domain" description="Fungal-type protein kinase" evidence="1">
    <location>
        <begin position="1"/>
        <end position="93"/>
    </location>
</feature>
<dbReference type="HOGENOM" id="CLU_138921_0_0_1"/>
<keyword evidence="3" id="KW-1185">Reference proteome</keyword>
<proteinExistence type="predicted"/>
<dbReference type="EMBL" id="KN833693">
    <property type="protein sequence ID" value="KIK28355.1"/>
    <property type="molecule type" value="Genomic_DNA"/>
</dbReference>
<evidence type="ECO:0000313" key="2">
    <source>
        <dbReference type="EMBL" id="KIK28355.1"/>
    </source>
</evidence>
<accession>A0A0C9YTS1</accession>
<evidence type="ECO:0000313" key="3">
    <source>
        <dbReference type="Proteomes" id="UP000054018"/>
    </source>
</evidence>
<dbReference type="Proteomes" id="UP000054018">
    <property type="component" value="Unassembled WGS sequence"/>
</dbReference>
<sequence length="96" mass="10556">LVLDTIGYMLTAFGSACELVSAIHDTLIAHSNALKKAGILHHNLSPGNIIIYLSWGLLINWDLSKLVDIVGPRQLTCTGTWQFMSVVLLYDQHASH</sequence>
<dbReference type="AlphaFoldDB" id="A0A0C9YTS1"/>
<dbReference type="SUPFAM" id="SSF56112">
    <property type="entry name" value="Protein kinase-like (PK-like)"/>
    <property type="match status" value="1"/>
</dbReference>
<organism evidence="2 3">
    <name type="scientific">Pisolithus microcarpus 441</name>
    <dbReference type="NCBI Taxonomy" id="765257"/>
    <lineage>
        <taxon>Eukaryota</taxon>
        <taxon>Fungi</taxon>
        <taxon>Dikarya</taxon>
        <taxon>Basidiomycota</taxon>
        <taxon>Agaricomycotina</taxon>
        <taxon>Agaricomycetes</taxon>
        <taxon>Agaricomycetidae</taxon>
        <taxon>Boletales</taxon>
        <taxon>Sclerodermatineae</taxon>
        <taxon>Pisolithaceae</taxon>
        <taxon>Pisolithus</taxon>
    </lineage>
</organism>
<dbReference type="InterPro" id="IPR011009">
    <property type="entry name" value="Kinase-like_dom_sf"/>
</dbReference>
<evidence type="ECO:0000259" key="1">
    <source>
        <dbReference type="Pfam" id="PF17667"/>
    </source>
</evidence>